<dbReference type="SMART" id="SM00464">
    <property type="entry name" value="LON"/>
    <property type="match status" value="1"/>
</dbReference>
<dbReference type="PANTHER" id="PTHR46732:SF8">
    <property type="entry name" value="ATP-DEPENDENT PROTEASE LA (LON) DOMAIN PROTEIN"/>
    <property type="match status" value="1"/>
</dbReference>
<feature type="domain" description="Lon N-terminal" evidence="1">
    <location>
        <begin position="9"/>
        <end position="206"/>
    </location>
</feature>
<comment type="caution">
    <text evidence="2">The sequence shown here is derived from an EMBL/GenBank/DDBJ whole genome shotgun (WGS) entry which is preliminary data.</text>
</comment>
<evidence type="ECO:0000313" key="3">
    <source>
        <dbReference type="Proteomes" id="UP000589626"/>
    </source>
</evidence>
<dbReference type="RefSeq" id="WP_221199475.1">
    <property type="nucleotide sequence ID" value="NZ_JACHWR010000001.1"/>
</dbReference>
<gene>
    <name evidence="2" type="ORF">FHU40_000111</name>
</gene>
<dbReference type="Proteomes" id="UP000589626">
    <property type="component" value="Unassembled WGS sequence"/>
</dbReference>
<dbReference type="Pfam" id="PF02190">
    <property type="entry name" value="LON_substr_bdg"/>
    <property type="match status" value="1"/>
</dbReference>
<reference evidence="2 3" key="1">
    <citation type="submission" date="2020-08" db="EMBL/GenBank/DDBJ databases">
        <title>Sequencing the genomes of 1000 actinobacteria strains.</title>
        <authorList>
            <person name="Klenk H.-P."/>
        </authorList>
    </citation>
    <scope>NUCLEOTIDE SEQUENCE [LARGE SCALE GENOMIC DNA]</scope>
    <source>
        <strain evidence="2 3">DSM 105498</strain>
    </source>
</reference>
<dbReference type="Gene3D" id="2.30.130.40">
    <property type="entry name" value="LON domain-like"/>
    <property type="match status" value="1"/>
</dbReference>
<dbReference type="Gene3D" id="1.20.58.1480">
    <property type="match status" value="1"/>
</dbReference>
<protein>
    <recommendedName>
        <fullName evidence="1">Lon N-terminal domain-containing protein</fullName>
    </recommendedName>
</protein>
<evidence type="ECO:0000259" key="1">
    <source>
        <dbReference type="PROSITE" id="PS51787"/>
    </source>
</evidence>
<dbReference type="AlphaFoldDB" id="A0A7W4Z0C1"/>
<evidence type="ECO:0000313" key="2">
    <source>
        <dbReference type="EMBL" id="MBB3040310.1"/>
    </source>
</evidence>
<sequence>MTDYVETVADTLPMFPLNAVLFPGLSVPLHVFEDRYRALVHELLRVADPAARLFGSVGIREGYEVGEHGAQSLYRVGCRLQLTDVESNADGSFDIVAVGMERIELQRLETGGTFPVGHVVDRPDSGADVPTEVLERARAAFVAYRAALADLRSDPYEGTLPRDPTYLSWTLAAIAPLPMSERQSLLEAEDATDRLVLLTDLLRTELRAMNVIPSLPATEVARTRWSPN</sequence>
<name>A0A7W4Z0C1_9ACTN</name>
<dbReference type="PANTHER" id="PTHR46732">
    <property type="entry name" value="ATP-DEPENDENT PROTEASE LA (LON) DOMAIN PROTEIN"/>
    <property type="match status" value="1"/>
</dbReference>
<organism evidence="2 3">
    <name type="scientific">Nocardioides soli</name>
    <dbReference type="NCBI Taxonomy" id="1036020"/>
    <lineage>
        <taxon>Bacteria</taxon>
        <taxon>Bacillati</taxon>
        <taxon>Actinomycetota</taxon>
        <taxon>Actinomycetes</taxon>
        <taxon>Propionibacteriales</taxon>
        <taxon>Nocardioidaceae</taxon>
        <taxon>Nocardioides</taxon>
    </lineage>
</organism>
<dbReference type="InterPro" id="IPR003111">
    <property type="entry name" value="Lon_prtase_N"/>
</dbReference>
<dbReference type="InterPro" id="IPR015947">
    <property type="entry name" value="PUA-like_sf"/>
</dbReference>
<dbReference type="InterPro" id="IPR046336">
    <property type="entry name" value="Lon_prtase_N_sf"/>
</dbReference>
<keyword evidence="3" id="KW-1185">Reference proteome</keyword>
<accession>A0A7W4Z0C1</accession>
<dbReference type="SUPFAM" id="SSF88697">
    <property type="entry name" value="PUA domain-like"/>
    <property type="match status" value="1"/>
</dbReference>
<dbReference type="EMBL" id="JACHWR010000001">
    <property type="protein sequence ID" value="MBB3040310.1"/>
    <property type="molecule type" value="Genomic_DNA"/>
</dbReference>
<proteinExistence type="predicted"/>
<dbReference type="PROSITE" id="PS51787">
    <property type="entry name" value="LON_N"/>
    <property type="match status" value="1"/>
</dbReference>